<reference evidence="3 4" key="1">
    <citation type="journal article" date="2014" name="Agronomy (Basel)">
        <title>A Draft Genome Sequence for Ensete ventricosum, the Drought-Tolerant Tree Against Hunger.</title>
        <authorList>
            <person name="Harrison J."/>
            <person name="Moore K.A."/>
            <person name="Paszkiewicz K."/>
            <person name="Jones T."/>
            <person name="Grant M."/>
            <person name="Ambacheew D."/>
            <person name="Muzemil S."/>
            <person name="Studholme D.J."/>
        </authorList>
    </citation>
    <scope>NUCLEOTIDE SEQUENCE [LARGE SCALE GENOMIC DNA]</scope>
</reference>
<keyword evidence="2" id="KW-0812">Transmembrane</keyword>
<dbReference type="EMBL" id="AMZH03023147">
    <property type="protein sequence ID" value="RRT36768.1"/>
    <property type="molecule type" value="Genomic_DNA"/>
</dbReference>
<feature type="compositionally biased region" description="Polar residues" evidence="1">
    <location>
        <begin position="25"/>
        <end position="35"/>
    </location>
</feature>
<protein>
    <submittedName>
        <fullName evidence="3">Uncharacterized protein</fullName>
    </submittedName>
</protein>
<evidence type="ECO:0000313" key="3">
    <source>
        <dbReference type="EMBL" id="RRT36768.1"/>
    </source>
</evidence>
<accession>A0A426XBE6</accession>
<organism evidence="3 4">
    <name type="scientific">Ensete ventricosum</name>
    <name type="common">Abyssinian banana</name>
    <name type="synonym">Musa ensete</name>
    <dbReference type="NCBI Taxonomy" id="4639"/>
    <lineage>
        <taxon>Eukaryota</taxon>
        <taxon>Viridiplantae</taxon>
        <taxon>Streptophyta</taxon>
        <taxon>Embryophyta</taxon>
        <taxon>Tracheophyta</taxon>
        <taxon>Spermatophyta</taxon>
        <taxon>Magnoliopsida</taxon>
        <taxon>Liliopsida</taxon>
        <taxon>Zingiberales</taxon>
        <taxon>Musaceae</taxon>
        <taxon>Ensete</taxon>
    </lineage>
</organism>
<evidence type="ECO:0000256" key="2">
    <source>
        <dbReference type="SAM" id="Phobius"/>
    </source>
</evidence>
<feature type="transmembrane region" description="Helical" evidence="2">
    <location>
        <begin position="64"/>
        <end position="85"/>
    </location>
</feature>
<keyword evidence="2" id="KW-0472">Membrane</keyword>
<feature type="region of interest" description="Disordered" evidence="1">
    <location>
        <begin position="24"/>
        <end position="46"/>
    </location>
</feature>
<comment type="caution">
    <text evidence="3">The sequence shown here is derived from an EMBL/GenBank/DDBJ whole genome shotgun (WGS) entry which is preliminary data.</text>
</comment>
<name>A0A426XBE6_ENSVE</name>
<dbReference type="AlphaFoldDB" id="A0A426XBE6"/>
<dbReference type="Proteomes" id="UP000287651">
    <property type="component" value="Unassembled WGS sequence"/>
</dbReference>
<evidence type="ECO:0000313" key="4">
    <source>
        <dbReference type="Proteomes" id="UP000287651"/>
    </source>
</evidence>
<proteinExistence type="predicted"/>
<gene>
    <name evidence="3" type="ORF">B296_00055159</name>
</gene>
<sequence>MLRCGIHASPSRFFYPWELGLGRTPASSSCPQTSPFEPPVDPSRSLSSNPIELLDSFAVRSHTYAAAAAVAVAAAAAAAVAAAAAAAAAAAVAAAAAAAACKVVCACLLACLRFSSDT</sequence>
<keyword evidence="2" id="KW-1133">Transmembrane helix</keyword>
<feature type="transmembrane region" description="Helical" evidence="2">
    <location>
        <begin position="91"/>
        <end position="112"/>
    </location>
</feature>
<evidence type="ECO:0000256" key="1">
    <source>
        <dbReference type="SAM" id="MobiDB-lite"/>
    </source>
</evidence>